<keyword evidence="1" id="KW-0472">Membrane</keyword>
<gene>
    <name evidence="2" type="ORF">UFOVP567_20</name>
</gene>
<evidence type="ECO:0000313" key="2">
    <source>
        <dbReference type="EMBL" id="CAB4150357.1"/>
    </source>
</evidence>
<proteinExistence type="predicted"/>
<accession>A0A6J5MWT9</accession>
<protein>
    <submittedName>
        <fullName evidence="2">Uncharacterized protein</fullName>
    </submittedName>
</protein>
<keyword evidence="1" id="KW-1133">Transmembrane helix</keyword>
<name>A0A6J5MWT9_9CAUD</name>
<keyword evidence="1" id="KW-0812">Transmembrane</keyword>
<feature type="transmembrane region" description="Helical" evidence="1">
    <location>
        <begin position="20"/>
        <end position="42"/>
    </location>
</feature>
<organism evidence="2">
    <name type="scientific">uncultured Caudovirales phage</name>
    <dbReference type="NCBI Taxonomy" id="2100421"/>
    <lineage>
        <taxon>Viruses</taxon>
        <taxon>Duplodnaviria</taxon>
        <taxon>Heunggongvirae</taxon>
        <taxon>Uroviricota</taxon>
        <taxon>Caudoviricetes</taxon>
        <taxon>Peduoviridae</taxon>
        <taxon>Maltschvirus</taxon>
        <taxon>Maltschvirus maltsch</taxon>
    </lineage>
</organism>
<evidence type="ECO:0000256" key="1">
    <source>
        <dbReference type="SAM" id="Phobius"/>
    </source>
</evidence>
<dbReference type="EMBL" id="LR796544">
    <property type="protein sequence ID" value="CAB4150357.1"/>
    <property type="molecule type" value="Genomic_DNA"/>
</dbReference>
<reference evidence="2" key="1">
    <citation type="submission" date="2020-04" db="EMBL/GenBank/DDBJ databases">
        <authorList>
            <person name="Chiriac C."/>
            <person name="Salcher M."/>
            <person name="Ghai R."/>
            <person name="Kavagutti S V."/>
        </authorList>
    </citation>
    <scope>NUCLEOTIDE SEQUENCE</scope>
</reference>
<sequence>MTEPLEVAASSATIGLPTAWRIVTVIGSVASTIVLVCFGVAFDMVREEWKELRVEVREMRQRLDSMPDGATLNRLSDDVEDLGRRVDRLEGQINRWDE</sequence>